<sequence>MMARILAGLFTAPVRLLLRLSTLAERTKRAAEEVTSCLTTFLAALFVLAFTPGLHATNPWLPAAAATVLGIVANLIVTRVESHKR</sequence>
<name>A0A5P2BTT1_STRVZ</name>
<evidence type="ECO:0000256" key="1">
    <source>
        <dbReference type="SAM" id="Phobius"/>
    </source>
</evidence>
<dbReference type="Proteomes" id="UP000322927">
    <property type="component" value="Chromosome"/>
</dbReference>
<feature type="transmembrane region" description="Helical" evidence="1">
    <location>
        <begin position="60"/>
        <end position="77"/>
    </location>
</feature>
<keyword evidence="1" id="KW-0812">Transmembrane</keyword>
<protein>
    <submittedName>
        <fullName evidence="2">Uncharacterized protein</fullName>
    </submittedName>
</protein>
<dbReference type="EMBL" id="CP029192">
    <property type="protein sequence ID" value="QES32471.1"/>
    <property type="molecule type" value="Genomic_DNA"/>
</dbReference>
<proteinExistence type="predicted"/>
<feature type="transmembrane region" description="Helical" evidence="1">
    <location>
        <begin position="34"/>
        <end position="54"/>
    </location>
</feature>
<reference evidence="2 3" key="1">
    <citation type="submission" date="2018-05" db="EMBL/GenBank/DDBJ databases">
        <title>Streptomyces venezuelae.</title>
        <authorList>
            <person name="Kim W."/>
            <person name="Lee N."/>
            <person name="Cho B.-K."/>
        </authorList>
    </citation>
    <scope>NUCLEOTIDE SEQUENCE [LARGE SCALE GENOMIC DNA]</scope>
    <source>
        <strain evidence="2 3">ATCC 14584</strain>
    </source>
</reference>
<keyword evidence="1" id="KW-1133">Transmembrane helix</keyword>
<accession>A0A5P2BTT1</accession>
<evidence type="ECO:0000313" key="2">
    <source>
        <dbReference type="EMBL" id="QES32471.1"/>
    </source>
</evidence>
<evidence type="ECO:0000313" key="3">
    <source>
        <dbReference type="Proteomes" id="UP000322927"/>
    </source>
</evidence>
<gene>
    <name evidence="2" type="ORF">DEJ48_02790</name>
</gene>
<organism evidence="2 3">
    <name type="scientific">Streptomyces venezuelae</name>
    <dbReference type="NCBI Taxonomy" id="54571"/>
    <lineage>
        <taxon>Bacteria</taxon>
        <taxon>Bacillati</taxon>
        <taxon>Actinomycetota</taxon>
        <taxon>Actinomycetes</taxon>
        <taxon>Kitasatosporales</taxon>
        <taxon>Streptomycetaceae</taxon>
        <taxon>Streptomyces</taxon>
    </lineage>
</organism>
<dbReference type="AlphaFoldDB" id="A0A5P2BTT1"/>
<keyword evidence="1" id="KW-0472">Membrane</keyword>